<evidence type="ECO:0000313" key="11">
    <source>
        <dbReference type="EMBL" id="SDZ67989.1"/>
    </source>
</evidence>
<keyword evidence="4" id="KW-0808">Transferase</keyword>
<feature type="transmembrane region" description="Helical" evidence="9">
    <location>
        <begin position="297"/>
        <end position="320"/>
    </location>
</feature>
<evidence type="ECO:0000256" key="5">
    <source>
        <dbReference type="ARBA" id="ARBA00022777"/>
    </source>
</evidence>
<dbReference type="GO" id="GO:0005886">
    <property type="term" value="C:plasma membrane"/>
    <property type="evidence" value="ECO:0007669"/>
    <property type="project" value="UniProtKB-SubCell"/>
</dbReference>
<keyword evidence="12" id="KW-1185">Reference proteome</keyword>
<evidence type="ECO:0000256" key="4">
    <source>
        <dbReference type="ARBA" id="ARBA00022679"/>
    </source>
</evidence>
<evidence type="ECO:0000256" key="9">
    <source>
        <dbReference type="SAM" id="Phobius"/>
    </source>
</evidence>
<accession>A0A1H3V1N3</accession>
<dbReference type="SMART" id="SM00304">
    <property type="entry name" value="HAMP"/>
    <property type="match status" value="1"/>
</dbReference>
<evidence type="ECO:0000256" key="3">
    <source>
        <dbReference type="ARBA" id="ARBA00022553"/>
    </source>
</evidence>
<evidence type="ECO:0000259" key="10">
    <source>
        <dbReference type="PROSITE" id="PS50885"/>
    </source>
</evidence>
<dbReference type="SUPFAM" id="SSF55874">
    <property type="entry name" value="ATPase domain of HSP90 chaperone/DNA topoisomerase II/histidine kinase"/>
    <property type="match status" value="1"/>
</dbReference>
<organism evidence="11 12">
    <name type="scientific">Evansella caseinilytica</name>
    <dbReference type="NCBI Taxonomy" id="1503961"/>
    <lineage>
        <taxon>Bacteria</taxon>
        <taxon>Bacillati</taxon>
        <taxon>Bacillota</taxon>
        <taxon>Bacilli</taxon>
        <taxon>Bacillales</taxon>
        <taxon>Bacillaceae</taxon>
        <taxon>Evansella</taxon>
    </lineage>
</organism>
<dbReference type="Gene3D" id="6.10.340.10">
    <property type="match status" value="1"/>
</dbReference>
<evidence type="ECO:0000256" key="6">
    <source>
        <dbReference type="ARBA" id="ARBA00023136"/>
    </source>
</evidence>
<keyword evidence="9" id="KW-0812">Transmembrane</keyword>
<dbReference type="Proteomes" id="UP000198935">
    <property type="component" value="Unassembled WGS sequence"/>
</dbReference>
<keyword evidence="5 11" id="KW-0418">Kinase</keyword>
<evidence type="ECO:0000256" key="1">
    <source>
        <dbReference type="ARBA" id="ARBA00004651"/>
    </source>
</evidence>
<feature type="coiled-coil region" evidence="7">
    <location>
        <begin position="358"/>
        <end position="385"/>
    </location>
</feature>
<dbReference type="Pfam" id="PF02518">
    <property type="entry name" value="HATPase_c"/>
    <property type="match status" value="1"/>
</dbReference>
<evidence type="ECO:0000256" key="8">
    <source>
        <dbReference type="SAM" id="MobiDB-lite"/>
    </source>
</evidence>
<evidence type="ECO:0000313" key="12">
    <source>
        <dbReference type="Proteomes" id="UP000198935"/>
    </source>
</evidence>
<dbReference type="STRING" id="1503961.SAMN05421736_13139"/>
<proteinExistence type="predicted"/>
<reference evidence="12" key="1">
    <citation type="submission" date="2016-10" db="EMBL/GenBank/DDBJ databases">
        <authorList>
            <person name="Varghese N."/>
            <person name="Submissions S."/>
        </authorList>
    </citation>
    <scope>NUCLEOTIDE SEQUENCE [LARGE SCALE GENOMIC DNA]</scope>
    <source>
        <strain evidence="12">SP</strain>
    </source>
</reference>
<feature type="domain" description="HAMP" evidence="10">
    <location>
        <begin position="318"/>
        <end position="370"/>
    </location>
</feature>
<dbReference type="GO" id="GO:0000155">
    <property type="term" value="F:phosphorelay sensor kinase activity"/>
    <property type="evidence" value="ECO:0007669"/>
    <property type="project" value="InterPro"/>
</dbReference>
<dbReference type="InterPro" id="IPR050640">
    <property type="entry name" value="Bact_2-comp_sensor_kinase"/>
</dbReference>
<evidence type="ECO:0000256" key="2">
    <source>
        <dbReference type="ARBA" id="ARBA00022475"/>
    </source>
</evidence>
<dbReference type="InterPro" id="IPR003594">
    <property type="entry name" value="HATPase_dom"/>
</dbReference>
<keyword evidence="7" id="KW-0175">Coiled coil</keyword>
<dbReference type="AlphaFoldDB" id="A0A1H3V1N3"/>
<protein>
    <submittedName>
        <fullName evidence="11">Two-component system, sensor histidine kinase YesM</fullName>
    </submittedName>
</protein>
<dbReference type="Gene3D" id="3.30.565.10">
    <property type="entry name" value="Histidine kinase-like ATPase, C-terminal domain"/>
    <property type="match status" value="1"/>
</dbReference>
<dbReference type="OrthoDB" id="9776552at2"/>
<name>A0A1H3V1N3_9BACI</name>
<dbReference type="InterPro" id="IPR010559">
    <property type="entry name" value="Sig_transdc_His_kin_internal"/>
</dbReference>
<sequence length="610" mass="70505">MVNKLTIKPFLTRLFEKSIVKKMVIGYFIIIVIPILTSGYFLYKQLSEDMFKELAGDRQEILQQNFNHLEREMIKIEALYQSLQFHSNITDYLQGFYKNDSDSVYHYIKNIKPLLSLIHLESPYVESLRIYSADPDIHFIYPFINPMEMLDISAEAVDAIPPGKGSWKIAGADKENLPVLKYYQHLYNSMYTNSIGVMEVEVKDSLLDYVITIAGKNNFFAIRHGKNIIFHHDESGESNNKINMTAENVDYRESGSDYLGESNTIVNYLYFDRLDLQFLSVEGTESIFSNFKDKRNFLIGTIILLLLLLSAVYSVFAYSFTRRVLKLAKYMRTVDGNNLKQYPGVIQQDEIGYLTASYNVMIRRIDELLTKIQQEERLRKEAQYLALQSQINPHFIYNTLETIRMLAEVNGCGKVSEISYYFGKIMRYSLSSGGSKASLREEVEQVRDFLKIHEIRIGQRFSFAIKTKANIHDFPCPRFLLQPIVENSIIHGVAKRRIPGKVTMVIRETKTQMQVIVKDNGIGIPENRLQQIKTMFLCSEKPAELNNSIALYNINERLKFFYGREADIALYSKYNYGTVCILRLKKPEEHGSGRGKECAKEVDDNENSRS</sequence>
<dbReference type="InterPro" id="IPR036890">
    <property type="entry name" value="HATPase_C_sf"/>
</dbReference>
<comment type="subcellular location">
    <subcellularLocation>
        <location evidence="1">Cell membrane</location>
        <topology evidence="1">Multi-pass membrane protein</topology>
    </subcellularLocation>
</comment>
<dbReference type="Pfam" id="PF06580">
    <property type="entry name" value="His_kinase"/>
    <property type="match status" value="1"/>
</dbReference>
<dbReference type="SUPFAM" id="SSF158472">
    <property type="entry name" value="HAMP domain-like"/>
    <property type="match status" value="1"/>
</dbReference>
<feature type="region of interest" description="Disordered" evidence="8">
    <location>
        <begin position="589"/>
        <end position="610"/>
    </location>
</feature>
<keyword evidence="2" id="KW-1003">Cell membrane</keyword>
<dbReference type="PANTHER" id="PTHR34220:SF7">
    <property type="entry name" value="SENSOR HISTIDINE KINASE YPDA"/>
    <property type="match status" value="1"/>
</dbReference>
<dbReference type="InterPro" id="IPR003660">
    <property type="entry name" value="HAMP_dom"/>
</dbReference>
<dbReference type="EMBL" id="FNPI01000031">
    <property type="protein sequence ID" value="SDZ67989.1"/>
    <property type="molecule type" value="Genomic_DNA"/>
</dbReference>
<gene>
    <name evidence="11" type="ORF">SAMN05421736_13139</name>
</gene>
<dbReference type="PANTHER" id="PTHR34220">
    <property type="entry name" value="SENSOR HISTIDINE KINASE YPDA"/>
    <property type="match status" value="1"/>
</dbReference>
<keyword evidence="6 9" id="KW-0472">Membrane</keyword>
<dbReference type="PROSITE" id="PS50885">
    <property type="entry name" value="HAMP"/>
    <property type="match status" value="1"/>
</dbReference>
<keyword evidence="3" id="KW-0597">Phosphoprotein</keyword>
<evidence type="ECO:0000256" key="7">
    <source>
        <dbReference type="SAM" id="Coils"/>
    </source>
</evidence>
<feature type="transmembrane region" description="Helical" evidence="9">
    <location>
        <begin position="24"/>
        <end position="43"/>
    </location>
</feature>
<keyword evidence="9" id="KW-1133">Transmembrane helix</keyword>